<dbReference type="PANTHER" id="PTHR42879">
    <property type="entry name" value="3-OXOACYL-(ACYL-CARRIER-PROTEIN) REDUCTASE"/>
    <property type="match status" value="1"/>
</dbReference>
<dbReference type="SUPFAM" id="SSF51735">
    <property type="entry name" value="NAD(P)-binding Rossmann-fold domains"/>
    <property type="match status" value="1"/>
</dbReference>
<dbReference type="PANTHER" id="PTHR42879:SF2">
    <property type="entry name" value="3-OXOACYL-[ACYL-CARRIER-PROTEIN] REDUCTASE FABG"/>
    <property type="match status" value="1"/>
</dbReference>
<organism evidence="3 4">
    <name type="scientific">Ruegeria marina</name>
    <dbReference type="NCBI Taxonomy" id="639004"/>
    <lineage>
        <taxon>Bacteria</taxon>
        <taxon>Pseudomonadati</taxon>
        <taxon>Pseudomonadota</taxon>
        <taxon>Alphaproteobacteria</taxon>
        <taxon>Rhodobacterales</taxon>
        <taxon>Roseobacteraceae</taxon>
        <taxon>Ruegeria</taxon>
    </lineage>
</organism>
<dbReference type="AlphaFoldDB" id="A0A1G6YGF2"/>
<dbReference type="STRING" id="639004.SAMN04488239_111139"/>
<evidence type="ECO:0000313" key="3">
    <source>
        <dbReference type="EMBL" id="SDD89392.1"/>
    </source>
</evidence>
<name>A0A1G6YGF2_9RHOB</name>
<dbReference type="InterPro" id="IPR050259">
    <property type="entry name" value="SDR"/>
</dbReference>
<dbReference type="PROSITE" id="PS00061">
    <property type="entry name" value="ADH_SHORT"/>
    <property type="match status" value="1"/>
</dbReference>
<protein>
    <submittedName>
        <fullName evidence="3">2-deoxy-D-gluconate 3-dehydrogenase</fullName>
    </submittedName>
</protein>
<dbReference type="GO" id="GO:0032787">
    <property type="term" value="P:monocarboxylic acid metabolic process"/>
    <property type="evidence" value="ECO:0007669"/>
    <property type="project" value="UniProtKB-ARBA"/>
</dbReference>
<accession>A0A1G6YGF2</accession>
<dbReference type="InterPro" id="IPR020904">
    <property type="entry name" value="Sc_DH/Rdtase_CS"/>
</dbReference>
<sequence>MANPFDLTGRRALVTGGATGIGKGIALALADAGADVALTYRSHAPEETIAKIETMGRKAVAVKADFTGMDEPAAGEVVGFAADALGGLDILVNNAGIIHRGDSTDMPFEDWRRVLSVNLDSVWLLSQAAGKRMVGQGSGKIVIVSSVLGSQGGLRVPAYASSKHAVLGLTKALCNEWAGHGVNVNAIAPGYTATDNTQALRDDPERSMALLERIPAGRFAEPHEIAGAAVFLASDAAAYCHGSVVTVDGGWLAR</sequence>
<keyword evidence="4" id="KW-1185">Reference proteome</keyword>
<dbReference type="InterPro" id="IPR036291">
    <property type="entry name" value="NAD(P)-bd_dom_sf"/>
</dbReference>
<evidence type="ECO:0000313" key="4">
    <source>
        <dbReference type="Proteomes" id="UP000199628"/>
    </source>
</evidence>
<dbReference type="InterPro" id="IPR057326">
    <property type="entry name" value="KR_dom"/>
</dbReference>
<evidence type="ECO:0000259" key="2">
    <source>
        <dbReference type="SMART" id="SM00822"/>
    </source>
</evidence>
<dbReference type="Pfam" id="PF13561">
    <property type="entry name" value="adh_short_C2"/>
    <property type="match status" value="1"/>
</dbReference>
<dbReference type="Proteomes" id="UP000199628">
    <property type="component" value="Unassembled WGS sequence"/>
</dbReference>
<dbReference type="SMART" id="SM00822">
    <property type="entry name" value="PKS_KR"/>
    <property type="match status" value="1"/>
</dbReference>
<evidence type="ECO:0000256" key="1">
    <source>
        <dbReference type="ARBA" id="ARBA00006484"/>
    </source>
</evidence>
<dbReference type="Gene3D" id="3.40.50.720">
    <property type="entry name" value="NAD(P)-binding Rossmann-like Domain"/>
    <property type="match status" value="1"/>
</dbReference>
<comment type="similarity">
    <text evidence="1">Belongs to the short-chain dehydrogenases/reductases (SDR) family.</text>
</comment>
<feature type="domain" description="Ketoreductase" evidence="2">
    <location>
        <begin position="10"/>
        <end position="180"/>
    </location>
</feature>
<gene>
    <name evidence="3" type="ORF">SAMN04488239_111139</name>
</gene>
<dbReference type="EMBL" id="FMZV01000011">
    <property type="protein sequence ID" value="SDD89392.1"/>
    <property type="molecule type" value="Genomic_DNA"/>
</dbReference>
<dbReference type="PRINTS" id="PR00081">
    <property type="entry name" value="GDHRDH"/>
</dbReference>
<dbReference type="RefSeq" id="WP_093033677.1">
    <property type="nucleotide sequence ID" value="NZ_FMZV01000011.1"/>
</dbReference>
<dbReference type="FunFam" id="3.40.50.720:FF:000084">
    <property type="entry name" value="Short-chain dehydrogenase reductase"/>
    <property type="match status" value="1"/>
</dbReference>
<proteinExistence type="inferred from homology"/>
<dbReference type="InterPro" id="IPR002347">
    <property type="entry name" value="SDR_fam"/>
</dbReference>
<reference evidence="4" key="1">
    <citation type="submission" date="2016-10" db="EMBL/GenBank/DDBJ databases">
        <authorList>
            <person name="Varghese N."/>
            <person name="Submissions S."/>
        </authorList>
    </citation>
    <scope>NUCLEOTIDE SEQUENCE [LARGE SCALE GENOMIC DNA]</scope>
    <source>
        <strain evidence="4">CGMCC 1.9108</strain>
    </source>
</reference>
<dbReference type="OrthoDB" id="9796652at2"/>
<dbReference type="PRINTS" id="PR00080">
    <property type="entry name" value="SDRFAMILY"/>
</dbReference>